<comment type="function">
    <text evidence="10 11">Involved in the glycolate utilization. Catalyzes the condensation and subsequent hydrolysis of acetyl-coenzyme A (acetyl-CoA) and glyoxylate to form malate and CoA.</text>
</comment>
<accession>X0Q1E7</accession>
<sequence length="727" mass="78615">MTERVEVGGLQVAKVLYDFVNEEALPGTGVSVDGFWSGAATVIGDLAPKNQALLSTRDDLQARIDAWHRDRAGTAIDPAEYTAFLTEIGYLVPEPAPFSVSTANVDTEITATAGPQLVVPVLNARFALNASNARWGSLYDALYGTNAIPDDGGAEAGDTYNKVRGDKVIAWARQFLDTAAPLAQGSHADAARYTVDGTALRVQLADGTITTLAEPGKFVGYLGTPDAPTGVLLRNHGLHAEIQIDPTSPIGRTDAAGVKDVVLESAVTTIMDFEDSVAAVDADDKVIGYRNWLGLNRGDLAEEMTKGGKAFTRRLNPDRVYTAPDGSELTLHGRSLLFVRNVGHLMTTPAILHPDGTEIPEGILDALITSLCAVHGLGTSEATGPLVNSRTGSIYIVKPKQHGPDEVAFTTELFGRVEQVLGLPGNTLKVGIMDEERRTTVNLAACIREASERVVFINTGFLDRTGDEIHTSMEAGPMIRKAEMKKQTWITAYEDWNVDVGLACGLQGRAQIGKGMWAMTELMAEMLEQKIGHPQAGANTAWVPSPTGATLHATHYHQVDVVAVQNRLTGTRRATLDEILTIPLAPNTDWSEAEKQEELDNDCQSILGYVVRWIDAGVGCSKVPDIHDVALMEDRATLRISSQLLANWIRHGVVTADQVVQSLQRMAPVVDRQNQGDPTYRPLAPDFDTNIAFQAAKELILDGTHQPSGYTEPILHRRRREYKAANA</sequence>
<dbReference type="GO" id="GO:0009436">
    <property type="term" value="P:glyoxylate catabolic process"/>
    <property type="evidence" value="ECO:0007669"/>
    <property type="project" value="TreeGrafter"/>
</dbReference>
<feature type="binding site" evidence="11">
    <location>
        <position position="463"/>
    </location>
    <ligand>
        <name>Mg(2+)</name>
        <dbReference type="ChEBI" id="CHEBI:18420"/>
    </ligand>
</feature>
<comment type="catalytic activity">
    <reaction evidence="9 11 14">
        <text>glyoxylate + acetyl-CoA + H2O = (S)-malate + CoA + H(+)</text>
        <dbReference type="Rhea" id="RHEA:18181"/>
        <dbReference type="ChEBI" id="CHEBI:15377"/>
        <dbReference type="ChEBI" id="CHEBI:15378"/>
        <dbReference type="ChEBI" id="CHEBI:15589"/>
        <dbReference type="ChEBI" id="CHEBI:36655"/>
        <dbReference type="ChEBI" id="CHEBI:57287"/>
        <dbReference type="ChEBI" id="CHEBI:57288"/>
        <dbReference type="EC" id="2.3.3.9"/>
    </reaction>
</comment>
<evidence type="ECO:0000256" key="5">
    <source>
        <dbReference type="ARBA" id="ARBA00022679"/>
    </source>
</evidence>
<keyword evidence="3 11" id="KW-0963">Cytoplasm</keyword>
<evidence type="ECO:0000256" key="14">
    <source>
        <dbReference type="RuleBase" id="RU003572"/>
    </source>
</evidence>
<comment type="similarity">
    <text evidence="11 14">Belongs to the malate synthase family. GlcB subfamily.</text>
</comment>
<dbReference type="GO" id="GO:0000287">
    <property type="term" value="F:magnesium ion binding"/>
    <property type="evidence" value="ECO:0007669"/>
    <property type="project" value="TreeGrafter"/>
</dbReference>
<dbReference type="UniPathway" id="UPA00703">
    <property type="reaction ID" value="UER00720"/>
</dbReference>
<feature type="binding site" evidence="11">
    <location>
        <position position="313"/>
    </location>
    <ligand>
        <name>acetyl-CoA</name>
        <dbReference type="ChEBI" id="CHEBI:57288"/>
    </ligand>
</feature>
<dbReference type="GO" id="GO:0006097">
    <property type="term" value="P:glyoxylate cycle"/>
    <property type="evidence" value="ECO:0007669"/>
    <property type="project" value="UniProtKB-UniRule"/>
</dbReference>
<evidence type="ECO:0000259" key="15">
    <source>
        <dbReference type="Pfam" id="PF01274"/>
    </source>
</evidence>
<comment type="subunit">
    <text evidence="11">Monomer.</text>
</comment>
<dbReference type="Proteomes" id="UP000019491">
    <property type="component" value="Unassembled WGS sequence"/>
</dbReference>
<dbReference type="InterPro" id="IPR046363">
    <property type="entry name" value="MS_N_TIM-barrel_dom"/>
</dbReference>
<evidence type="ECO:0000256" key="13">
    <source>
        <dbReference type="PIRSR" id="PIRSR601465-50"/>
    </source>
</evidence>
<feature type="domain" description="Malate synthase G alpha-beta insertion" evidence="17">
    <location>
        <begin position="160"/>
        <end position="235"/>
    </location>
</feature>
<keyword evidence="7 11" id="KW-0460">Magnesium</keyword>
<comment type="subcellular location">
    <subcellularLocation>
        <location evidence="11 14">Cytoplasm</location>
    </subcellularLocation>
</comment>
<feature type="binding site" evidence="11">
    <location>
        <position position="276"/>
    </location>
    <ligand>
        <name>acetyl-CoA</name>
        <dbReference type="ChEBI" id="CHEBI:57288"/>
    </ligand>
</feature>
<keyword evidence="5 11" id="KW-0808">Transferase</keyword>
<dbReference type="Gene3D" id="1.20.1220.12">
    <property type="entry name" value="Malate synthase, domain III"/>
    <property type="match status" value="1"/>
</dbReference>
<dbReference type="Pfam" id="PF01274">
    <property type="entry name" value="MS_TIM-barrel"/>
    <property type="match status" value="1"/>
</dbReference>
<dbReference type="CDD" id="cd00728">
    <property type="entry name" value="malate_synt_G"/>
    <property type="match status" value="1"/>
</dbReference>
<evidence type="ECO:0000256" key="8">
    <source>
        <dbReference type="ARBA" id="ARBA00023097"/>
    </source>
</evidence>
<dbReference type="PANTHER" id="PTHR42739:SF1">
    <property type="entry name" value="MALATE SYNTHASE G"/>
    <property type="match status" value="1"/>
</dbReference>
<comment type="caution">
    <text evidence="19">The sequence shown here is derived from an EMBL/GenBank/DDBJ whole genome shotgun (WGS) entry which is preliminary data.</text>
</comment>
<feature type="binding site" evidence="11">
    <location>
        <position position="435"/>
    </location>
    <ligand>
        <name>Mg(2+)</name>
        <dbReference type="ChEBI" id="CHEBI:18420"/>
    </ligand>
</feature>
<dbReference type="SUPFAM" id="SSF51645">
    <property type="entry name" value="Malate synthase G"/>
    <property type="match status" value="1"/>
</dbReference>
<evidence type="ECO:0000256" key="6">
    <source>
        <dbReference type="ARBA" id="ARBA00022723"/>
    </source>
</evidence>
<evidence type="ECO:0000313" key="19">
    <source>
        <dbReference type="EMBL" id="GAF44016.1"/>
    </source>
</evidence>
<evidence type="ECO:0000256" key="7">
    <source>
        <dbReference type="ARBA" id="ARBA00022842"/>
    </source>
</evidence>
<reference evidence="19 20" key="1">
    <citation type="submission" date="2014-02" db="EMBL/GenBank/DDBJ databases">
        <title>Whole genome shotgun sequence of Rhodococcus wratislaviensis NBRC 100605.</title>
        <authorList>
            <person name="Hosoyama A."/>
            <person name="Tsuchikane K."/>
            <person name="Yoshida I."/>
            <person name="Ohji S."/>
            <person name="Ichikawa N."/>
            <person name="Yamazoe A."/>
            <person name="Fujita N."/>
        </authorList>
    </citation>
    <scope>NUCLEOTIDE SEQUENCE [LARGE SCALE GENOMIC DNA]</scope>
    <source>
        <strain evidence="19 20">NBRC 100605</strain>
    </source>
</reference>
<feature type="domain" description="Malate synthase C-terminal" evidence="18">
    <location>
        <begin position="594"/>
        <end position="676"/>
    </location>
</feature>
<feature type="binding site" evidence="11">
    <location>
        <position position="544"/>
    </location>
    <ligand>
        <name>acetyl-CoA</name>
        <dbReference type="ChEBI" id="CHEBI:57288"/>
    </ligand>
</feature>
<organism evidence="19 20">
    <name type="scientific">Rhodococcus wratislaviensis NBRC 100605</name>
    <dbReference type="NCBI Taxonomy" id="1219028"/>
    <lineage>
        <taxon>Bacteria</taxon>
        <taxon>Bacillati</taxon>
        <taxon>Actinomycetota</taxon>
        <taxon>Actinomycetes</taxon>
        <taxon>Mycobacteriales</taxon>
        <taxon>Nocardiaceae</taxon>
        <taxon>Rhodococcus</taxon>
    </lineage>
</organism>
<dbReference type="OrthoDB" id="9762054at2"/>
<feature type="active site" description="Proton acceptor" evidence="11 13">
    <location>
        <position position="340"/>
    </location>
</feature>
<feature type="binding site" evidence="11">
    <location>
        <position position="340"/>
    </location>
    <ligand>
        <name>glyoxylate</name>
        <dbReference type="ChEBI" id="CHEBI:36655"/>
    </ligand>
</feature>
<dbReference type="NCBIfam" id="NF002825">
    <property type="entry name" value="PRK02999.1"/>
    <property type="match status" value="1"/>
</dbReference>
<dbReference type="AlphaFoldDB" id="X0Q1E7"/>
<evidence type="ECO:0000259" key="17">
    <source>
        <dbReference type="Pfam" id="PF20658"/>
    </source>
</evidence>
<dbReference type="NCBIfam" id="TIGR01345">
    <property type="entry name" value="malate_syn_G"/>
    <property type="match status" value="1"/>
</dbReference>
<evidence type="ECO:0000259" key="18">
    <source>
        <dbReference type="Pfam" id="PF20659"/>
    </source>
</evidence>
<evidence type="ECO:0000256" key="11">
    <source>
        <dbReference type="HAMAP-Rule" id="MF_00641"/>
    </source>
</evidence>
<dbReference type="Pfam" id="PF20656">
    <property type="entry name" value="MS_N"/>
    <property type="match status" value="1"/>
</dbReference>
<keyword evidence="6 11" id="KW-0479">Metal-binding</keyword>
<dbReference type="Pfam" id="PF20659">
    <property type="entry name" value="MS_C"/>
    <property type="match status" value="1"/>
</dbReference>
<protein>
    <recommendedName>
        <fullName evidence="11 12">Malate synthase G</fullName>
        <ecNumber evidence="11 12">2.3.3.9</ecNumber>
    </recommendedName>
</protein>
<dbReference type="RefSeq" id="WP_037229416.1">
    <property type="nucleotide sequence ID" value="NZ_BAWF01000011.1"/>
</dbReference>
<dbReference type="EMBL" id="BAWF01000011">
    <property type="protein sequence ID" value="GAF44016.1"/>
    <property type="molecule type" value="Genomic_DNA"/>
</dbReference>
<evidence type="ECO:0000256" key="10">
    <source>
        <dbReference type="ARBA" id="ARBA00054368"/>
    </source>
</evidence>
<dbReference type="HAMAP" id="MF_00641">
    <property type="entry name" value="Malate_synth_G"/>
    <property type="match status" value="1"/>
</dbReference>
<keyword evidence="20" id="KW-1185">Reference proteome</keyword>
<evidence type="ECO:0000313" key="20">
    <source>
        <dbReference type="Proteomes" id="UP000019491"/>
    </source>
</evidence>
<gene>
    <name evidence="11 19" type="primary">glcB</name>
    <name evidence="19" type="ORF">RW1_011_00400</name>
</gene>
<dbReference type="InterPro" id="IPR048356">
    <property type="entry name" value="MS_N"/>
</dbReference>
<dbReference type="GO" id="GO:0004474">
    <property type="term" value="F:malate synthase activity"/>
    <property type="evidence" value="ECO:0007669"/>
    <property type="project" value="UniProtKB-UniRule"/>
</dbReference>
<feature type="active site" description="Proton donor" evidence="11 13">
    <location>
        <position position="634"/>
    </location>
</feature>
<dbReference type="FunFam" id="3.20.20.360:FF:000002">
    <property type="entry name" value="Malate synthase G"/>
    <property type="match status" value="1"/>
</dbReference>
<dbReference type="InterPro" id="IPR001465">
    <property type="entry name" value="Malate_synthase_TIM"/>
</dbReference>
<dbReference type="GO" id="GO:0006099">
    <property type="term" value="P:tricarboxylic acid cycle"/>
    <property type="evidence" value="ECO:0007669"/>
    <property type="project" value="UniProtKB-KW"/>
</dbReference>
<dbReference type="InterPro" id="IPR011076">
    <property type="entry name" value="Malate_synth_sf"/>
</dbReference>
<keyword evidence="4 11" id="KW-0816">Tricarboxylic acid cycle</keyword>
<proteinExistence type="inferred from homology"/>
<dbReference type="PANTHER" id="PTHR42739">
    <property type="entry name" value="MALATE SYNTHASE G"/>
    <property type="match status" value="1"/>
</dbReference>
<dbReference type="GO" id="GO:0009986">
    <property type="term" value="C:cell surface"/>
    <property type="evidence" value="ECO:0007669"/>
    <property type="project" value="UniProtKB-ARBA"/>
</dbReference>
<feature type="domain" description="Malate synthase N-terminal" evidence="16">
    <location>
        <begin position="16"/>
        <end position="74"/>
    </location>
</feature>
<dbReference type="InterPro" id="IPR048357">
    <property type="entry name" value="MSG_insertion"/>
</dbReference>
<evidence type="ECO:0000256" key="3">
    <source>
        <dbReference type="ARBA" id="ARBA00022490"/>
    </source>
</evidence>
<feature type="binding site" evidence="11">
    <location>
        <begin position="460"/>
        <end position="463"/>
    </location>
    <ligand>
        <name>glyoxylate</name>
        <dbReference type="ChEBI" id="CHEBI:36655"/>
    </ligand>
</feature>
<comment type="cofactor">
    <cofactor evidence="1 11">
        <name>Mg(2+)</name>
        <dbReference type="ChEBI" id="CHEBI:18420"/>
    </cofactor>
</comment>
<feature type="modified residue" description="Cysteine sulfenic acid (-SOH)" evidence="11">
    <location>
        <position position="620"/>
    </location>
</feature>
<comment type="caution">
    <text evidence="11">Lacks conserved residue(s) required for the propagation of feature annotation.</text>
</comment>
<feature type="binding site" evidence="11">
    <location>
        <position position="118"/>
    </location>
    <ligand>
        <name>acetyl-CoA</name>
        <dbReference type="ChEBI" id="CHEBI:57288"/>
    </ligand>
</feature>
<comment type="pathway">
    <text evidence="11 14">Carbohydrate metabolism; glyoxylate cycle; (S)-malate from isocitrate: step 2/2.</text>
</comment>
<dbReference type="InterPro" id="IPR048355">
    <property type="entry name" value="MS_C"/>
</dbReference>
<dbReference type="Gene3D" id="3.20.20.360">
    <property type="entry name" value="Malate synthase, domain 3"/>
    <property type="match status" value="2"/>
</dbReference>
<evidence type="ECO:0000256" key="9">
    <source>
        <dbReference type="ARBA" id="ARBA00047918"/>
    </source>
</evidence>
<dbReference type="InterPro" id="IPR044856">
    <property type="entry name" value="Malate_synth_C_sf"/>
</dbReference>
<evidence type="ECO:0000259" key="16">
    <source>
        <dbReference type="Pfam" id="PF20656"/>
    </source>
</evidence>
<dbReference type="GO" id="GO:0005829">
    <property type="term" value="C:cytosol"/>
    <property type="evidence" value="ECO:0007669"/>
    <property type="project" value="TreeGrafter"/>
</dbReference>
<evidence type="ECO:0000256" key="2">
    <source>
        <dbReference type="ARBA" id="ARBA00022435"/>
    </source>
</evidence>
<dbReference type="EC" id="2.3.3.9" evidence="11 12"/>
<keyword evidence="8 11" id="KW-0558">Oxidation</keyword>
<feature type="domain" description="Malate synthase TIM barrel" evidence="15">
    <location>
        <begin position="337"/>
        <end position="581"/>
    </location>
</feature>
<dbReference type="InterPro" id="IPR006253">
    <property type="entry name" value="Malate_synthG"/>
</dbReference>
<name>X0Q1E7_RHOWR</name>
<evidence type="ECO:0000256" key="1">
    <source>
        <dbReference type="ARBA" id="ARBA00001946"/>
    </source>
</evidence>
<dbReference type="Pfam" id="PF20658">
    <property type="entry name" value="MSG_insertion"/>
    <property type="match status" value="1"/>
</dbReference>
<keyword evidence="2 11" id="KW-0329">Glyoxylate bypass</keyword>
<evidence type="ECO:0000256" key="12">
    <source>
        <dbReference type="NCBIfam" id="TIGR01345"/>
    </source>
</evidence>
<feature type="binding site" evidence="11">
    <location>
        <position position="435"/>
    </location>
    <ligand>
        <name>glyoxylate</name>
        <dbReference type="ChEBI" id="CHEBI:36655"/>
    </ligand>
</feature>
<feature type="binding site" evidence="11">
    <location>
        <begin position="125"/>
        <end position="126"/>
    </location>
    <ligand>
        <name>acetyl-CoA</name>
        <dbReference type="ChEBI" id="CHEBI:57288"/>
    </ligand>
</feature>
<evidence type="ECO:0000256" key="4">
    <source>
        <dbReference type="ARBA" id="ARBA00022532"/>
    </source>
</evidence>